<keyword evidence="2" id="KW-1185">Reference proteome</keyword>
<gene>
    <name evidence="1" type="ORF">E2C01_074270</name>
</gene>
<dbReference type="EMBL" id="VSRR010051933">
    <property type="protein sequence ID" value="MPC79726.1"/>
    <property type="molecule type" value="Genomic_DNA"/>
</dbReference>
<reference evidence="1 2" key="1">
    <citation type="submission" date="2019-05" db="EMBL/GenBank/DDBJ databases">
        <title>Another draft genome of Portunus trituberculatus and its Hox gene families provides insights of decapod evolution.</title>
        <authorList>
            <person name="Jeong J.-H."/>
            <person name="Song I."/>
            <person name="Kim S."/>
            <person name="Choi T."/>
            <person name="Kim D."/>
            <person name="Ryu S."/>
            <person name="Kim W."/>
        </authorList>
    </citation>
    <scope>NUCLEOTIDE SEQUENCE [LARGE SCALE GENOMIC DNA]</scope>
    <source>
        <tissue evidence="1">Muscle</tissue>
    </source>
</reference>
<dbReference type="AlphaFoldDB" id="A0A5B7ICS9"/>
<evidence type="ECO:0000313" key="1">
    <source>
        <dbReference type="EMBL" id="MPC79726.1"/>
    </source>
</evidence>
<dbReference type="Proteomes" id="UP000324222">
    <property type="component" value="Unassembled WGS sequence"/>
</dbReference>
<name>A0A5B7ICS9_PORTR</name>
<proteinExistence type="predicted"/>
<accession>A0A5B7ICS9</accession>
<protein>
    <submittedName>
        <fullName evidence="1">Uncharacterized protein</fullName>
    </submittedName>
</protein>
<organism evidence="1 2">
    <name type="scientific">Portunus trituberculatus</name>
    <name type="common">Swimming crab</name>
    <name type="synonym">Neptunus trituberculatus</name>
    <dbReference type="NCBI Taxonomy" id="210409"/>
    <lineage>
        <taxon>Eukaryota</taxon>
        <taxon>Metazoa</taxon>
        <taxon>Ecdysozoa</taxon>
        <taxon>Arthropoda</taxon>
        <taxon>Crustacea</taxon>
        <taxon>Multicrustacea</taxon>
        <taxon>Malacostraca</taxon>
        <taxon>Eumalacostraca</taxon>
        <taxon>Eucarida</taxon>
        <taxon>Decapoda</taxon>
        <taxon>Pleocyemata</taxon>
        <taxon>Brachyura</taxon>
        <taxon>Eubrachyura</taxon>
        <taxon>Portunoidea</taxon>
        <taxon>Portunidae</taxon>
        <taxon>Portuninae</taxon>
        <taxon>Portunus</taxon>
    </lineage>
</organism>
<comment type="caution">
    <text evidence="1">The sequence shown here is derived from an EMBL/GenBank/DDBJ whole genome shotgun (WGS) entry which is preliminary data.</text>
</comment>
<evidence type="ECO:0000313" key="2">
    <source>
        <dbReference type="Proteomes" id="UP000324222"/>
    </source>
</evidence>
<sequence length="59" mass="6689">MQQQEREALVMMTARASSIKVSSVYSRGQHNDRTDYNRLARNISGCDVTLETTLLVKKS</sequence>